<dbReference type="RefSeq" id="WP_344178091.1">
    <property type="nucleotide sequence ID" value="NZ_BAAANC010000002.1"/>
</dbReference>
<evidence type="ECO:0000256" key="1">
    <source>
        <dbReference type="SAM" id="Phobius"/>
    </source>
</evidence>
<evidence type="ECO:0000313" key="2">
    <source>
        <dbReference type="EMBL" id="GAA1541137.1"/>
    </source>
</evidence>
<dbReference type="EMBL" id="BAAANC010000002">
    <property type="protein sequence ID" value="GAA1541137.1"/>
    <property type="molecule type" value="Genomic_DNA"/>
</dbReference>
<protein>
    <recommendedName>
        <fullName evidence="4">Secreted protein with PEP-CTERM sorting signal</fullName>
    </recommendedName>
</protein>
<feature type="transmembrane region" description="Helical" evidence="1">
    <location>
        <begin position="37"/>
        <end position="58"/>
    </location>
</feature>
<keyword evidence="1" id="KW-1133">Transmembrane helix</keyword>
<dbReference type="Proteomes" id="UP001500363">
    <property type="component" value="Unassembled WGS sequence"/>
</dbReference>
<gene>
    <name evidence="2" type="ORF">GCM10009741_50060</name>
</gene>
<keyword evidence="1" id="KW-0812">Transmembrane</keyword>
<comment type="caution">
    <text evidence="2">The sequence shown here is derived from an EMBL/GenBank/DDBJ whole genome shotgun (WGS) entry which is preliminary data.</text>
</comment>
<keyword evidence="3" id="KW-1185">Reference proteome</keyword>
<reference evidence="2 3" key="1">
    <citation type="journal article" date="2019" name="Int. J. Syst. Evol. Microbiol.">
        <title>The Global Catalogue of Microorganisms (GCM) 10K type strain sequencing project: providing services to taxonomists for standard genome sequencing and annotation.</title>
        <authorList>
            <consortium name="The Broad Institute Genomics Platform"/>
            <consortium name="The Broad Institute Genome Sequencing Center for Infectious Disease"/>
            <person name="Wu L."/>
            <person name="Ma J."/>
        </authorList>
    </citation>
    <scope>NUCLEOTIDE SEQUENCE [LARGE SCALE GENOMIC DNA]</scope>
    <source>
        <strain evidence="2 3">JCM 14303</strain>
    </source>
</reference>
<accession>A0ABN2BHJ2</accession>
<evidence type="ECO:0008006" key="4">
    <source>
        <dbReference type="Google" id="ProtNLM"/>
    </source>
</evidence>
<name>A0ABN2BHJ2_9ACTN</name>
<organism evidence="2 3">
    <name type="scientific">Kribbella lupini</name>
    <dbReference type="NCBI Taxonomy" id="291602"/>
    <lineage>
        <taxon>Bacteria</taxon>
        <taxon>Bacillati</taxon>
        <taxon>Actinomycetota</taxon>
        <taxon>Actinomycetes</taxon>
        <taxon>Propionibacteriales</taxon>
        <taxon>Kribbellaceae</taxon>
        <taxon>Kribbella</taxon>
    </lineage>
</organism>
<evidence type="ECO:0000313" key="3">
    <source>
        <dbReference type="Proteomes" id="UP001500363"/>
    </source>
</evidence>
<keyword evidence="1" id="KW-0472">Membrane</keyword>
<sequence length="64" mass="6700">MKKIVACAFGILLTVAGVVWTLQGLGYLKGSSMTGSSFWALVGPVVAALGVALLYVTFRGQPKR</sequence>
<proteinExistence type="predicted"/>